<evidence type="ECO:0000259" key="2">
    <source>
        <dbReference type="Pfam" id="PF00890"/>
    </source>
</evidence>
<comment type="catalytic activity">
    <reaction evidence="1">
        <text>a quinone + sn-glycerol 3-phosphate = dihydroxyacetone phosphate + a quinol</text>
        <dbReference type="Rhea" id="RHEA:18977"/>
        <dbReference type="ChEBI" id="CHEBI:24646"/>
        <dbReference type="ChEBI" id="CHEBI:57597"/>
        <dbReference type="ChEBI" id="CHEBI:57642"/>
        <dbReference type="ChEBI" id="CHEBI:132124"/>
        <dbReference type="EC" id="1.1.5.3"/>
    </reaction>
</comment>
<dbReference type="GO" id="GO:0009331">
    <property type="term" value="C:glycerol-3-phosphate dehydrogenase (FAD) complex"/>
    <property type="evidence" value="ECO:0007669"/>
    <property type="project" value="InterPro"/>
</dbReference>
<dbReference type="SUPFAM" id="SSF51905">
    <property type="entry name" value="FAD/NAD(P)-binding domain"/>
    <property type="match status" value="1"/>
</dbReference>
<proteinExistence type="inferred from homology"/>
<dbReference type="NCBIfam" id="NF003718">
    <property type="entry name" value="PRK05329.1-1"/>
    <property type="match status" value="1"/>
</dbReference>
<dbReference type="InterPro" id="IPR009158">
    <property type="entry name" value="G3P_DH_GlpB_su"/>
</dbReference>
<dbReference type="Proteomes" id="UP000955338">
    <property type="component" value="Chromosome"/>
</dbReference>
<dbReference type="NCBIfam" id="NF003720">
    <property type="entry name" value="PRK05329.1-3"/>
    <property type="match status" value="1"/>
</dbReference>
<dbReference type="GO" id="GO:0019563">
    <property type="term" value="P:glycerol catabolic process"/>
    <property type="evidence" value="ECO:0007669"/>
    <property type="project" value="UniProtKB-UniRule"/>
</dbReference>
<gene>
    <name evidence="1" type="primary">glpB</name>
    <name evidence="3" type="ORF">CEP48_08045</name>
</gene>
<dbReference type="HAMAP" id="MF_00753">
    <property type="entry name" value="Glycerol3P_GlpB"/>
    <property type="match status" value="1"/>
</dbReference>
<dbReference type="RefSeq" id="WP_261920118.1">
    <property type="nucleotide sequence ID" value="NZ_CP022010.1"/>
</dbReference>
<dbReference type="UniPathway" id="UPA00618">
    <property type="reaction ID" value="UER00673"/>
</dbReference>
<dbReference type="InterPro" id="IPR003953">
    <property type="entry name" value="FAD-dep_OxRdtase_2_FAD-bd"/>
</dbReference>
<dbReference type="AlphaFoldDB" id="A0A8E3ME59"/>
<keyword evidence="1" id="KW-0285">Flavoprotein</keyword>
<comment type="subunit">
    <text evidence="1">Composed of a catalytic GlpA/B dimer and of membrane bound GlpC.</text>
</comment>
<dbReference type="InterPro" id="IPR036188">
    <property type="entry name" value="FAD/NAD-bd_sf"/>
</dbReference>
<dbReference type="NCBIfam" id="NF003719">
    <property type="entry name" value="PRK05329.1-2"/>
    <property type="match status" value="1"/>
</dbReference>
<dbReference type="EMBL" id="CP022011">
    <property type="protein sequence ID" value="QDJ15372.1"/>
    <property type="molecule type" value="Genomic_DNA"/>
</dbReference>
<reference evidence="3" key="1">
    <citation type="submission" date="2017-06" db="EMBL/GenBank/DDBJ databases">
        <title>Genome sequencing of pathogenic and non-pathogenic strains within Bisgaard taxon 40.</title>
        <authorList>
            <person name="Ladner J.T."/>
            <person name="Lovett S.P."/>
            <person name="Koroleva G."/>
            <person name="Lorch J.M."/>
        </authorList>
    </citation>
    <scope>NUCLEOTIDE SEQUENCE</scope>
    <source>
        <strain evidence="3">27576-1-I1</strain>
    </source>
</reference>
<sequence length="423" mass="46872">MNFDTIIIGGGLSGLLCGITLQQQGQRCAIITAGQSAIDFSSGSIDLLSYSTLDRQVIKHHNQGISTLDSLHPYHLIGAENVEKYSQQFFQLANQLNLGLKGELGTNHYRITPIGSLQATWLSPTSVPTLALDQEKYPYSSIMLLGIEGYHDFQPQLMADNLKTYPQFADCDIRYAYLNIPELDHLRANSREFRSVNISQALEHKLNFAQLVTEIIENANNAEAVFLPACFGLNNQQFFSQLQQATGLALFEIPTLPPSLLGLRQHYTLKREFERLGGMLMQGDKVISAEIEQYQIQKIYTARHEDMALSAKNYVLASGSFFSNGLKADFNQIIEPIFNLDVIADTNRLAWTNPRFSRPQPYHRYGLKINSHCQTMKNDEVLANLFAIGAVLGGCDPLAEGCGSGVAIVTALHTANQILNGAN</sequence>
<organism evidence="3 4">
    <name type="scientific">Mergibacter septicus</name>
    <dbReference type="NCBI Taxonomy" id="221402"/>
    <lineage>
        <taxon>Bacteria</taxon>
        <taxon>Pseudomonadati</taxon>
        <taxon>Pseudomonadota</taxon>
        <taxon>Gammaproteobacteria</taxon>
        <taxon>Pasteurellales</taxon>
        <taxon>Pasteurellaceae</taxon>
        <taxon>Mergibacter</taxon>
    </lineage>
</organism>
<dbReference type="NCBIfam" id="NF003721">
    <property type="entry name" value="PRK05329.1-4"/>
    <property type="match status" value="1"/>
</dbReference>
<dbReference type="GO" id="GO:0004368">
    <property type="term" value="F:glycerol-3-phosphate dehydrogenase (quinone) activity"/>
    <property type="evidence" value="ECO:0007669"/>
    <property type="project" value="UniProtKB-UniRule"/>
</dbReference>
<evidence type="ECO:0000256" key="1">
    <source>
        <dbReference type="HAMAP-Rule" id="MF_00753"/>
    </source>
</evidence>
<dbReference type="Gene3D" id="3.50.50.60">
    <property type="entry name" value="FAD/NAD(P)-binding domain"/>
    <property type="match status" value="1"/>
</dbReference>
<keyword evidence="1" id="KW-0560">Oxidoreductase</keyword>
<evidence type="ECO:0000313" key="3">
    <source>
        <dbReference type="EMBL" id="QDJ15372.1"/>
    </source>
</evidence>
<protein>
    <recommendedName>
        <fullName evidence="1">Anaerobic glycerol-3-phosphate dehydrogenase subunit B</fullName>
        <shortName evidence="1">Anaerobic G-3-P dehydrogenase subunit B</shortName>
        <shortName evidence="1">Anaerobic G3Pdhase B</shortName>
        <ecNumber evidence="1">1.1.5.3</ecNumber>
    </recommendedName>
</protein>
<dbReference type="PIRSF" id="PIRSF000141">
    <property type="entry name" value="Anaerobic_G3P_dh"/>
    <property type="match status" value="1"/>
</dbReference>
<comment type="cofactor">
    <cofactor evidence="1">
        <name>FMN</name>
        <dbReference type="ChEBI" id="CHEBI:58210"/>
    </cofactor>
</comment>
<comment type="pathway">
    <text evidence="1">Polyol metabolism; glycerol degradation via glycerol kinase pathway; glycerone phosphate from sn-glycerol 3-phosphate (anaerobic route): step 1/1.</text>
</comment>
<dbReference type="NCBIfam" id="TIGR03378">
    <property type="entry name" value="glycerol3P_GlpB"/>
    <property type="match status" value="1"/>
</dbReference>
<comment type="function">
    <text evidence="1">Conversion of glycerol 3-phosphate to dihydroxyacetone. Uses fumarate or nitrate as electron acceptor.</text>
</comment>
<accession>A0A8E3ME59</accession>
<dbReference type="Pfam" id="PF00890">
    <property type="entry name" value="FAD_binding_2"/>
    <property type="match status" value="1"/>
</dbReference>
<comment type="similarity">
    <text evidence="1">Belongs to the anaerobic G-3-P dehydrogenase subunit B family.</text>
</comment>
<keyword evidence="4" id="KW-1185">Reference proteome</keyword>
<evidence type="ECO:0000313" key="4">
    <source>
        <dbReference type="Proteomes" id="UP000955338"/>
    </source>
</evidence>
<keyword evidence="1" id="KW-0288">FMN</keyword>
<dbReference type="EC" id="1.1.5.3" evidence="1"/>
<name>A0A8E3ME59_9PAST</name>
<feature type="domain" description="FAD-dependent oxidoreductase 2 FAD-binding" evidence="2">
    <location>
        <begin position="4"/>
        <end position="406"/>
    </location>
</feature>